<evidence type="ECO:0000313" key="12">
    <source>
        <dbReference type="Proteomes" id="UP000019471"/>
    </source>
</evidence>
<dbReference type="OrthoDB" id="10009520at2759"/>
<evidence type="ECO:0000256" key="9">
    <source>
        <dbReference type="SAM" id="Phobius"/>
    </source>
</evidence>
<feature type="transmembrane region" description="Helical" evidence="9">
    <location>
        <begin position="428"/>
        <end position="448"/>
    </location>
</feature>
<dbReference type="SUPFAM" id="SSF57850">
    <property type="entry name" value="RING/U-box"/>
    <property type="match status" value="1"/>
</dbReference>
<name>W9WLD4_9EURO</name>
<evidence type="ECO:0000256" key="6">
    <source>
        <dbReference type="ARBA" id="ARBA00022786"/>
    </source>
</evidence>
<feature type="domain" description="RING-type" evidence="10">
    <location>
        <begin position="286"/>
        <end position="591"/>
    </location>
</feature>
<dbReference type="GeneID" id="19192599"/>
<dbReference type="AlphaFoldDB" id="W9WLD4"/>
<dbReference type="InterPro" id="IPR051628">
    <property type="entry name" value="LUBAC_E3_Ligases"/>
</dbReference>
<dbReference type="RefSeq" id="XP_007746672.1">
    <property type="nucleotide sequence ID" value="XM_007748482.1"/>
</dbReference>
<keyword evidence="6" id="KW-0833">Ubl conjugation pathway</keyword>
<keyword evidence="2" id="KW-0808">Transferase</keyword>
<dbReference type="CDD" id="cd20353">
    <property type="entry name" value="Rcat_RBR_RNF216"/>
    <property type="match status" value="1"/>
</dbReference>
<dbReference type="eggNOG" id="KOG1812">
    <property type="taxonomic scope" value="Eukaryota"/>
</dbReference>
<keyword evidence="3" id="KW-0479">Metal-binding</keyword>
<keyword evidence="9" id="KW-1133">Transmembrane helix</keyword>
<keyword evidence="12" id="KW-1185">Reference proteome</keyword>
<evidence type="ECO:0000313" key="11">
    <source>
        <dbReference type="EMBL" id="EXJ68962.1"/>
    </source>
</evidence>
<feature type="region of interest" description="Disordered" evidence="8">
    <location>
        <begin position="1"/>
        <end position="78"/>
    </location>
</feature>
<dbReference type="Gene3D" id="1.20.120.1750">
    <property type="match status" value="1"/>
</dbReference>
<dbReference type="Proteomes" id="UP000019471">
    <property type="component" value="Unassembled WGS sequence"/>
</dbReference>
<evidence type="ECO:0000256" key="4">
    <source>
        <dbReference type="ARBA" id="ARBA00022737"/>
    </source>
</evidence>
<feature type="compositionally biased region" description="Pro residues" evidence="8">
    <location>
        <begin position="31"/>
        <end position="41"/>
    </location>
</feature>
<dbReference type="InterPro" id="IPR047546">
    <property type="entry name" value="Rcat_RBR_RNF216"/>
</dbReference>
<dbReference type="PANTHER" id="PTHR22770">
    <property type="entry name" value="UBIQUITIN CONJUGATING ENZYME 7 INTERACTING PROTEIN-RELATED"/>
    <property type="match status" value="1"/>
</dbReference>
<evidence type="ECO:0000259" key="10">
    <source>
        <dbReference type="PROSITE" id="PS51873"/>
    </source>
</evidence>
<organism evidence="11 12">
    <name type="scientific">Cladophialophora psammophila CBS 110553</name>
    <dbReference type="NCBI Taxonomy" id="1182543"/>
    <lineage>
        <taxon>Eukaryota</taxon>
        <taxon>Fungi</taxon>
        <taxon>Dikarya</taxon>
        <taxon>Ascomycota</taxon>
        <taxon>Pezizomycotina</taxon>
        <taxon>Eurotiomycetes</taxon>
        <taxon>Chaetothyriomycetidae</taxon>
        <taxon>Chaetothyriales</taxon>
        <taxon>Herpotrichiellaceae</taxon>
        <taxon>Cladophialophora</taxon>
    </lineage>
</organism>
<dbReference type="GO" id="GO:0016740">
    <property type="term" value="F:transferase activity"/>
    <property type="evidence" value="ECO:0007669"/>
    <property type="project" value="UniProtKB-KW"/>
</dbReference>
<keyword evidence="5" id="KW-0863">Zinc-finger</keyword>
<comment type="caution">
    <text evidence="11">The sequence shown here is derived from an EMBL/GenBank/DDBJ whole genome shotgun (WGS) entry which is preliminary data.</text>
</comment>
<dbReference type="CDD" id="cd16630">
    <property type="entry name" value="RING-HC_RBR_RNF216"/>
    <property type="match status" value="1"/>
</dbReference>
<evidence type="ECO:0000256" key="5">
    <source>
        <dbReference type="ARBA" id="ARBA00022771"/>
    </source>
</evidence>
<sequence length="669" mass="75384">MWLYSGASKRSANSRSSPSRHRAQPSSSTPTPAPTPTPTPIPRQTSPSSALAEVLRKNPFRAGSKDSVPASDKHEDEDPSVALNKDLLVLADFFPDVKVEVLRELLGRFDGDSRLPIATEQLYKYKTEWAKGRLNVPSRSLDEPLPPDELFRTKEYKDAVRRTVGREFSALGRSAVDAVLAEVNFSYTAARPTLQELTNRSWKATFANLLKKKRTQTEPPSVLLEKTKADPGGLRLITTGSCELDSELSGLFSFPVQSSRRPRDQQASDLELAQALNLKEAEEAGALFECQVCYNDVTFEDASFCTHSNHIICLECVRHTLHEALFGQGWAKSVDAEHGTLKCLAADDCDGHIHQDLLKRALRRSDNKSSRETWRKFEDRLAEHNLQHSALPLVRCPFCSYAEVEEIYNPETVTSAIMWRVRKPTTGIHTILFILLLELLPTTIILLLPFFLIFPHYFVTLFYTSLAHLAVKTRTTRFQCRNPSCLRRSCLKCQKAWHDPHVCHEPLILSLRTTVEAARTAAIKRTCPRCGTSFVKSSGCNKLTCVCGYSMCYLCRKNIGKAGSNIEGGEGYRHFCEHFRPVPGQKCQECDKCDLYRAEDEDFMVRRAGEEAERLWREREGMVGVKGLEDAVGNVAGEDTVWKRFKEGRWTVQGVIDWIVERGVVVEVE</sequence>
<evidence type="ECO:0000256" key="7">
    <source>
        <dbReference type="ARBA" id="ARBA00022833"/>
    </source>
</evidence>
<feature type="compositionally biased region" description="Low complexity" evidence="8">
    <location>
        <begin position="1"/>
        <end position="17"/>
    </location>
</feature>
<dbReference type="STRING" id="1182543.W9WLD4"/>
<dbReference type="PANTHER" id="PTHR22770:SF42">
    <property type="entry name" value="FINGER PROTEIN (ZIN), PUTATIVE (AFU_ORTHOLOGUE AFUA_4G03910)-RELATED"/>
    <property type="match status" value="1"/>
</dbReference>
<dbReference type="PROSITE" id="PS51873">
    <property type="entry name" value="TRIAD"/>
    <property type="match status" value="1"/>
</dbReference>
<accession>W9WLD4</accession>
<keyword evidence="4" id="KW-0677">Repeat</keyword>
<proteinExistence type="predicted"/>
<evidence type="ECO:0000256" key="8">
    <source>
        <dbReference type="SAM" id="MobiDB-lite"/>
    </source>
</evidence>
<keyword evidence="9" id="KW-0472">Membrane</keyword>
<dbReference type="InterPro" id="IPR047544">
    <property type="entry name" value="RING-HC_RBR_RNF216"/>
</dbReference>
<evidence type="ECO:0000256" key="3">
    <source>
        <dbReference type="ARBA" id="ARBA00022723"/>
    </source>
</evidence>
<dbReference type="Pfam" id="PF26200">
    <property type="entry name" value="Rcat_RNF216"/>
    <property type="match status" value="1"/>
</dbReference>
<dbReference type="HOGENOM" id="CLU_017097_0_0_1"/>
<dbReference type="EMBL" id="AMGX01000012">
    <property type="protein sequence ID" value="EXJ68962.1"/>
    <property type="molecule type" value="Genomic_DNA"/>
</dbReference>
<keyword evidence="9" id="KW-0812">Transmembrane</keyword>
<comment type="pathway">
    <text evidence="1">Protein modification; protein ubiquitination.</text>
</comment>
<evidence type="ECO:0000256" key="1">
    <source>
        <dbReference type="ARBA" id="ARBA00004906"/>
    </source>
</evidence>
<dbReference type="GO" id="GO:0008270">
    <property type="term" value="F:zinc ion binding"/>
    <property type="evidence" value="ECO:0007669"/>
    <property type="project" value="UniProtKB-KW"/>
</dbReference>
<dbReference type="InterPro" id="IPR044066">
    <property type="entry name" value="TRIAD_supradom"/>
</dbReference>
<keyword evidence="7" id="KW-0862">Zinc</keyword>
<gene>
    <name evidence="11" type="ORF">A1O5_07894</name>
</gene>
<evidence type="ECO:0000256" key="2">
    <source>
        <dbReference type="ARBA" id="ARBA00022679"/>
    </source>
</evidence>
<protein>
    <recommendedName>
        <fullName evidence="10">RING-type domain-containing protein</fullName>
    </recommendedName>
</protein>
<reference evidence="11 12" key="1">
    <citation type="submission" date="2013-03" db="EMBL/GenBank/DDBJ databases">
        <title>The Genome Sequence of Cladophialophora psammophila CBS 110553.</title>
        <authorList>
            <consortium name="The Broad Institute Genomics Platform"/>
            <person name="Cuomo C."/>
            <person name="de Hoog S."/>
            <person name="Gorbushina A."/>
            <person name="Walker B."/>
            <person name="Young S.K."/>
            <person name="Zeng Q."/>
            <person name="Gargeya S."/>
            <person name="Fitzgerald M."/>
            <person name="Haas B."/>
            <person name="Abouelleil A."/>
            <person name="Allen A.W."/>
            <person name="Alvarado L."/>
            <person name="Arachchi H.M."/>
            <person name="Berlin A.M."/>
            <person name="Chapman S.B."/>
            <person name="Gainer-Dewar J."/>
            <person name="Goldberg J."/>
            <person name="Griggs A."/>
            <person name="Gujja S."/>
            <person name="Hansen M."/>
            <person name="Howarth C."/>
            <person name="Imamovic A."/>
            <person name="Ireland A."/>
            <person name="Larimer J."/>
            <person name="McCowan C."/>
            <person name="Murphy C."/>
            <person name="Pearson M."/>
            <person name="Poon T.W."/>
            <person name="Priest M."/>
            <person name="Roberts A."/>
            <person name="Saif S."/>
            <person name="Shea T."/>
            <person name="Sisk P."/>
            <person name="Sykes S."/>
            <person name="Wortman J."/>
            <person name="Nusbaum C."/>
            <person name="Birren B."/>
        </authorList>
    </citation>
    <scope>NUCLEOTIDE SEQUENCE [LARGE SCALE GENOMIC DNA]</scope>
    <source>
        <strain evidence="11 12">CBS 110553</strain>
    </source>
</reference>
<dbReference type="Pfam" id="PF26191">
    <property type="entry name" value="RING-HC_RBR_RNF216"/>
    <property type="match status" value="1"/>
</dbReference>